<dbReference type="PANTHER" id="PTHR31424:SF6">
    <property type="match status" value="1"/>
</dbReference>
<dbReference type="InParanoid" id="C3ZUQ6"/>
<dbReference type="EMBL" id="GG666684">
    <property type="protein sequence ID" value="EEN43768.1"/>
    <property type="molecule type" value="Genomic_DNA"/>
</dbReference>
<proteinExistence type="predicted"/>
<feature type="compositionally biased region" description="Basic and acidic residues" evidence="1">
    <location>
        <begin position="134"/>
        <end position="145"/>
    </location>
</feature>
<evidence type="ECO:0000313" key="2">
    <source>
        <dbReference type="EMBL" id="EEN43768.1"/>
    </source>
</evidence>
<name>C3ZUQ6_BRAFL</name>
<reference evidence="2" key="1">
    <citation type="journal article" date="2008" name="Nature">
        <title>The amphioxus genome and the evolution of the chordate karyotype.</title>
        <authorList>
            <consortium name="US DOE Joint Genome Institute (JGI-PGF)"/>
            <person name="Putnam N.H."/>
            <person name="Butts T."/>
            <person name="Ferrier D.E.K."/>
            <person name="Furlong R.F."/>
            <person name="Hellsten U."/>
            <person name="Kawashima T."/>
            <person name="Robinson-Rechavi M."/>
            <person name="Shoguchi E."/>
            <person name="Terry A."/>
            <person name="Yu J.-K."/>
            <person name="Benito-Gutierrez E.L."/>
            <person name="Dubchak I."/>
            <person name="Garcia-Fernandez J."/>
            <person name="Gibson-Brown J.J."/>
            <person name="Grigoriev I.V."/>
            <person name="Horton A.C."/>
            <person name="de Jong P.J."/>
            <person name="Jurka J."/>
            <person name="Kapitonov V.V."/>
            <person name="Kohara Y."/>
            <person name="Kuroki Y."/>
            <person name="Lindquist E."/>
            <person name="Lucas S."/>
            <person name="Osoegawa K."/>
            <person name="Pennacchio L.A."/>
            <person name="Salamov A.A."/>
            <person name="Satou Y."/>
            <person name="Sauka-Spengler T."/>
            <person name="Schmutz J."/>
            <person name="Shin-I T."/>
            <person name="Toyoda A."/>
            <person name="Bronner-Fraser M."/>
            <person name="Fujiyama A."/>
            <person name="Holland L.Z."/>
            <person name="Holland P.W.H."/>
            <person name="Satoh N."/>
            <person name="Rokhsar D.S."/>
        </authorList>
    </citation>
    <scope>NUCLEOTIDE SEQUENCE [LARGE SCALE GENOMIC DNA]</scope>
    <source>
        <strain evidence="2">S238N-H82</strain>
        <tissue evidence="2">Testes</tissue>
    </source>
</reference>
<feature type="compositionally biased region" description="Basic and acidic residues" evidence="1">
    <location>
        <begin position="163"/>
        <end position="177"/>
    </location>
</feature>
<dbReference type="AlphaFoldDB" id="C3ZUQ6"/>
<feature type="region of interest" description="Disordered" evidence="1">
    <location>
        <begin position="132"/>
        <end position="212"/>
    </location>
</feature>
<organism>
    <name type="scientific">Branchiostoma floridae</name>
    <name type="common">Florida lancelet</name>
    <name type="synonym">Amphioxus</name>
    <dbReference type="NCBI Taxonomy" id="7739"/>
    <lineage>
        <taxon>Eukaryota</taxon>
        <taxon>Metazoa</taxon>
        <taxon>Chordata</taxon>
        <taxon>Cephalochordata</taxon>
        <taxon>Leptocardii</taxon>
        <taxon>Amphioxiformes</taxon>
        <taxon>Branchiostomatidae</taxon>
        <taxon>Branchiostoma</taxon>
    </lineage>
</organism>
<feature type="compositionally biased region" description="Acidic residues" evidence="1">
    <location>
        <begin position="198"/>
        <end position="210"/>
    </location>
</feature>
<accession>C3ZUQ6</accession>
<sequence>MEDFREAVSGGASAEQLKDELKAVPKARLLERGLDQVRIPNGHLLAAKVDCGFNYNQIRKLRRWLKGYNVAVESEKVSREVAKSLLSNIVIKAEKLPFTVNTQDGTTVQLLPCAYIESLTCAIFDNLTRASGSGREKRKDLDFTDRQPPSRRGTWTPEDDDDNRMGNEDGQLQKDNDQEGDQFMDNVDGQVQGKDPSVENEDGEEEEESEGSLFNLHEAEHQQHLYTLSLKEKIEKGDLALPYYS</sequence>
<evidence type="ECO:0000256" key="1">
    <source>
        <dbReference type="SAM" id="MobiDB-lite"/>
    </source>
</evidence>
<protein>
    <submittedName>
        <fullName evidence="2">Uncharacterized protein</fullName>
    </submittedName>
</protein>
<dbReference type="PANTHER" id="PTHR31424">
    <property type="entry name" value="PROTEIN CBG23806"/>
    <property type="match status" value="1"/>
</dbReference>
<gene>
    <name evidence="2" type="ORF">BRAFLDRAFT_94661</name>
</gene>